<keyword evidence="1" id="KW-0560">Oxidoreductase</keyword>
<dbReference type="GO" id="GO:0005737">
    <property type="term" value="C:cytoplasm"/>
    <property type="evidence" value="ECO:0007669"/>
    <property type="project" value="TreeGrafter"/>
</dbReference>
<dbReference type="EMBL" id="FPBK01000014">
    <property type="protein sequence ID" value="SFU69510.1"/>
    <property type="molecule type" value="Genomic_DNA"/>
</dbReference>
<keyword evidence="4" id="KW-1185">Reference proteome</keyword>
<dbReference type="PANTHER" id="PTHR43625">
    <property type="entry name" value="AFLATOXIN B1 ALDEHYDE REDUCTASE"/>
    <property type="match status" value="1"/>
</dbReference>
<dbReference type="InterPro" id="IPR050791">
    <property type="entry name" value="Aldo-Keto_reductase"/>
</dbReference>
<dbReference type="InterPro" id="IPR023210">
    <property type="entry name" value="NADP_OxRdtase_dom"/>
</dbReference>
<protein>
    <submittedName>
        <fullName evidence="3">Phage integrase family protein</fullName>
    </submittedName>
</protein>
<evidence type="ECO:0000313" key="3">
    <source>
        <dbReference type="EMBL" id="SFU69510.1"/>
    </source>
</evidence>
<dbReference type="RefSeq" id="WP_177229143.1">
    <property type="nucleotide sequence ID" value="NZ_FPBK01000014.1"/>
</dbReference>
<dbReference type="GO" id="GO:0016491">
    <property type="term" value="F:oxidoreductase activity"/>
    <property type="evidence" value="ECO:0007669"/>
    <property type="project" value="UniProtKB-KW"/>
</dbReference>
<dbReference type="Proteomes" id="UP000199138">
    <property type="component" value="Unassembled WGS sequence"/>
</dbReference>
<dbReference type="Gene3D" id="3.20.20.100">
    <property type="entry name" value="NADP-dependent oxidoreductase domain"/>
    <property type="match status" value="1"/>
</dbReference>
<gene>
    <name evidence="3" type="ORF">SAMN05216480_1143</name>
</gene>
<proteinExistence type="predicted"/>
<evidence type="ECO:0000256" key="1">
    <source>
        <dbReference type="ARBA" id="ARBA00023002"/>
    </source>
</evidence>
<organism evidence="3 4">
    <name type="scientific">Pustulibacterium marinum</name>
    <dbReference type="NCBI Taxonomy" id="1224947"/>
    <lineage>
        <taxon>Bacteria</taxon>
        <taxon>Pseudomonadati</taxon>
        <taxon>Bacteroidota</taxon>
        <taxon>Flavobacteriia</taxon>
        <taxon>Flavobacteriales</taxon>
        <taxon>Flavobacteriaceae</taxon>
        <taxon>Pustulibacterium</taxon>
    </lineage>
</organism>
<dbReference type="InterPro" id="IPR011010">
    <property type="entry name" value="DNA_brk_join_enz"/>
</dbReference>
<evidence type="ECO:0000259" key="2">
    <source>
        <dbReference type="Pfam" id="PF00248"/>
    </source>
</evidence>
<dbReference type="InterPro" id="IPR036812">
    <property type="entry name" value="NAD(P)_OxRdtase_dom_sf"/>
</dbReference>
<evidence type="ECO:0000313" key="4">
    <source>
        <dbReference type="Proteomes" id="UP000199138"/>
    </source>
</evidence>
<feature type="domain" description="NADP-dependent oxidoreductase" evidence="2">
    <location>
        <begin position="14"/>
        <end position="104"/>
    </location>
</feature>
<dbReference type="GO" id="GO:0003677">
    <property type="term" value="F:DNA binding"/>
    <property type="evidence" value="ECO:0007669"/>
    <property type="project" value="InterPro"/>
</dbReference>
<reference evidence="3 4" key="1">
    <citation type="submission" date="2016-10" db="EMBL/GenBank/DDBJ databases">
        <authorList>
            <person name="de Groot N.N."/>
        </authorList>
    </citation>
    <scope>NUCLEOTIDE SEQUENCE [LARGE SCALE GENOMIC DNA]</scope>
    <source>
        <strain evidence="3 4">CGMCC 1.12333</strain>
    </source>
</reference>
<dbReference type="SUPFAM" id="SSF56349">
    <property type="entry name" value="DNA breaking-rejoining enzymes"/>
    <property type="match status" value="1"/>
</dbReference>
<sequence>MQYRKLRDVKVSAVGYGCMGLSHAYGPLPEANDSLALIRYAFDQGCNFFDTAEGYGNGHNEMLLGKAVKDIRKDVVIATKLYIQKDETLISREALLQQAAETLQIKKRLTMHIARHSFGNLSGDKIPIQMLQKLYRHSSILTTIGYQAHFMQQEADDALDSVVNF</sequence>
<dbReference type="Pfam" id="PF00248">
    <property type="entry name" value="Aldo_ket_red"/>
    <property type="match status" value="1"/>
</dbReference>
<dbReference type="PANTHER" id="PTHR43625:SF40">
    <property type="entry name" value="ALDO-KETO REDUCTASE YAKC [NADP(+)]"/>
    <property type="match status" value="1"/>
</dbReference>
<dbReference type="STRING" id="1224947.SAMN05216480_1143"/>
<dbReference type="SUPFAM" id="SSF51430">
    <property type="entry name" value="NAD(P)-linked oxidoreductase"/>
    <property type="match status" value="1"/>
</dbReference>
<accession>A0A1I7I9J3</accession>
<dbReference type="AlphaFoldDB" id="A0A1I7I9J3"/>
<name>A0A1I7I9J3_9FLAO</name>